<evidence type="ECO:0000259" key="1">
    <source>
        <dbReference type="Pfam" id="PF13472"/>
    </source>
</evidence>
<dbReference type="AlphaFoldDB" id="A0A6H9Y9F5"/>
<dbReference type="RefSeq" id="WP_151571035.1">
    <property type="nucleotide sequence ID" value="NZ_WBMT01000036.1"/>
</dbReference>
<keyword evidence="3" id="KW-1185">Reference proteome</keyword>
<gene>
    <name evidence="2" type="ORF">F8566_48345</name>
</gene>
<evidence type="ECO:0000313" key="3">
    <source>
        <dbReference type="Proteomes" id="UP000468735"/>
    </source>
</evidence>
<dbReference type="Pfam" id="PF13472">
    <property type="entry name" value="Lipase_GDSL_2"/>
    <property type="match status" value="1"/>
</dbReference>
<name>A0A6H9Y9F5_9ACTN</name>
<dbReference type="EMBL" id="WBMT01000036">
    <property type="protein sequence ID" value="KAB2339322.1"/>
    <property type="molecule type" value="Genomic_DNA"/>
</dbReference>
<protein>
    <submittedName>
        <fullName evidence="2">SGNH/GDSL hydrolase family protein</fullName>
    </submittedName>
</protein>
<sequence>MNGWPDDYTARRHLVVFGDSVAVGQNDPDPSGGWIGWAGRLAVHLDMPRGHVANAARVGAVIADVVRDQLPAVEHLRPGLVVINCGMNDALNGFQNADVADRLEEVFDWSARMGAAAIAAPVPHPPLLYHGLMSDFRKKRVHQRIHEFNDALSRSAKASGMTFLPPEAVPRVDHPSLWSPDGIHLNSEGHAYVAEVIADIARDLLSARTI</sequence>
<organism evidence="2 3">
    <name type="scientific">Actinomadura rudentiformis</name>
    <dbReference type="NCBI Taxonomy" id="359158"/>
    <lineage>
        <taxon>Bacteria</taxon>
        <taxon>Bacillati</taxon>
        <taxon>Actinomycetota</taxon>
        <taxon>Actinomycetes</taxon>
        <taxon>Streptosporangiales</taxon>
        <taxon>Thermomonosporaceae</taxon>
        <taxon>Actinomadura</taxon>
    </lineage>
</organism>
<feature type="domain" description="SGNH hydrolase-type esterase" evidence="1">
    <location>
        <begin position="16"/>
        <end position="191"/>
    </location>
</feature>
<dbReference type="OrthoDB" id="3465773at2"/>
<comment type="caution">
    <text evidence="2">The sequence shown here is derived from an EMBL/GenBank/DDBJ whole genome shotgun (WGS) entry which is preliminary data.</text>
</comment>
<dbReference type="SUPFAM" id="SSF52266">
    <property type="entry name" value="SGNH hydrolase"/>
    <property type="match status" value="1"/>
</dbReference>
<dbReference type="CDD" id="cd01832">
    <property type="entry name" value="SGNH_hydrolase_like_1"/>
    <property type="match status" value="1"/>
</dbReference>
<evidence type="ECO:0000313" key="2">
    <source>
        <dbReference type="EMBL" id="KAB2339322.1"/>
    </source>
</evidence>
<dbReference type="InterPro" id="IPR053140">
    <property type="entry name" value="GDSL_Rv0518-like"/>
</dbReference>
<dbReference type="GO" id="GO:0016787">
    <property type="term" value="F:hydrolase activity"/>
    <property type="evidence" value="ECO:0007669"/>
    <property type="project" value="UniProtKB-KW"/>
</dbReference>
<reference evidence="2 3" key="1">
    <citation type="submission" date="2019-09" db="EMBL/GenBank/DDBJ databases">
        <title>Actinomadura physcomitrii sp. nov., a novel actinomycete isolated from moss [Physcomitrium sphaericum (Ludw) Fuernr].</title>
        <authorList>
            <person name="Zhuang X."/>
            <person name="Liu C."/>
        </authorList>
    </citation>
    <scope>NUCLEOTIDE SEQUENCE [LARGE SCALE GENOMIC DNA]</scope>
    <source>
        <strain evidence="2 3">HMC1</strain>
    </source>
</reference>
<dbReference type="PANTHER" id="PTHR43784:SF2">
    <property type="entry name" value="GDSL-LIKE LIPASE_ACYLHYDROLASE, PUTATIVE (AFU_ORTHOLOGUE AFUA_2G00820)-RELATED"/>
    <property type="match status" value="1"/>
</dbReference>
<dbReference type="InterPro" id="IPR013830">
    <property type="entry name" value="SGNH_hydro"/>
</dbReference>
<keyword evidence="2" id="KW-0378">Hydrolase</keyword>
<dbReference type="InterPro" id="IPR036514">
    <property type="entry name" value="SGNH_hydro_sf"/>
</dbReference>
<proteinExistence type="predicted"/>
<dbReference type="Gene3D" id="3.40.50.1110">
    <property type="entry name" value="SGNH hydrolase"/>
    <property type="match status" value="1"/>
</dbReference>
<dbReference type="PANTHER" id="PTHR43784">
    <property type="entry name" value="GDSL-LIKE LIPASE/ACYLHYDROLASE, PUTATIVE (AFU_ORTHOLOGUE AFUA_2G00820)-RELATED"/>
    <property type="match status" value="1"/>
</dbReference>
<dbReference type="Proteomes" id="UP000468735">
    <property type="component" value="Unassembled WGS sequence"/>
</dbReference>
<accession>A0A6H9Y9F5</accession>